<evidence type="ECO:0000313" key="2">
    <source>
        <dbReference type="Proteomes" id="UP000193420"/>
    </source>
</evidence>
<accession>A0A1X7JVZ0</accession>
<dbReference type="AlphaFoldDB" id="A0A1X7JVZ0"/>
<sequence length="98" mass="10972">MKVFARVLLLSLWLFAIVAPSAITLLDIDDPVIVTNLNEEEQQETGKKSPLQEKFVNDGFTDFSLIALSQKSILGVYHPMGHINFTQKILLPPPEHIS</sequence>
<reference evidence="2" key="1">
    <citation type="submission" date="2017-04" db="EMBL/GenBank/DDBJ databases">
        <authorList>
            <person name="Varghese N."/>
            <person name="Submissions S."/>
        </authorList>
    </citation>
    <scope>NUCLEOTIDE SEQUENCE [LARGE SCALE GENOMIC DNA]</scope>
    <source>
        <strain evidence="2">DSM 19835</strain>
    </source>
</reference>
<evidence type="ECO:0000313" key="1">
    <source>
        <dbReference type="EMBL" id="SMG32389.1"/>
    </source>
</evidence>
<gene>
    <name evidence="1" type="ORF">SAMN03080602_02322</name>
</gene>
<organism evidence="1 2">
    <name type="scientific">Arenibacter troitsensis</name>
    <dbReference type="NCBI Taxonomy" id="188872"/>
    <lineage>
        <taxon>Bacteria</taxon>
        <taxon>Pseudomonadati</taxon>
        <taxon>Bacteroidota</taxon>
        <taxon>Flavobacteriia</taxon>
        <taxon>Flavobacteriales</taxon>
        <taxon>Flavobacteriaceae</taxon>
        <taxon>Arenibacter</taxon>
    </lineage>
</organism>
<dbReference type="RefSeq" id="WP_085499141.1">
    <property type="nucleotide sequence ID" value="NZ_FXAO01000004.1"/>
</dbReference>
<name>A0A1X7JVZ0_9FLAO</name>
<protein>
    <submittedName>
        <fullName evidence="1">Uncharacterized protein</fullName>
    </submittedName>
</protein>
<dbReference type="OrthoDB" id="1446699at2"/>
<dbReference type="STRING" id="188872.SAMN03080602_02322"/>
<proteinExistence type="predicted"/>
<dbReference type="EMBL" id="FXAO01000004">
    <property type="protein sequence ID" value="SMG32389.1"/>
    <property type="molecule type" value="Genomic_DNA"/>
</dbReference>
<keyword evidence="2" id="KW-1185">Reference proteome</keyword>
<dbReference type="Proteomes" id="UP000193420">
    <property type="component" value="Unassembled WGS sequence"/>
</dbReference>